<dbReference type="CDD" id="cd07709">
    <property type="entry name" value="flavodiiron_proteins_MBL-fold"/>
    <property type="match status" value="1"/>
</dbReference>
<dbReference type="Pfam" id="PF19583">
    <property type="entry name" value="ODP"/>
    <property type="match status" value="1"/>
</dbReference>
<dbReference type="RefSeq" id="WP_424587079.1">
    <property type="nucleotide sequence ID" value="NZ_JBNARP010000021.1"/>
</dbReference>
<organism evidence="2 3">
    <name type="scientific">Caldisericum exile</name>
    <dbReference type="NCBI Taxonomy" id="693075"/>
    <lineage>
        <taxon>Bacteria</taxon>
        <taxon>Pseudomonadati</taxon>
        <taxon>Caldisericota/Cryosericota group</taxon>
        <taxon>Caldisericota</taxon>
        <taxon>Caldisericia</taxon>
        <taxon>Caldisericales</taxon>
        <taxon>Caldisericaceae</taxon>
        <taxon>Caldisericum</taxon>
    </lineage>
</organism>
<dbReference type="Proteomes" id="UP000237040">
    <property type="component" value="Unassembled WGS sequence"/>
</dbReference>
<dbReference type="InterPro" id="IPR001279">
    <property type="entry name" value="Metallo-B-lactamas"/>
</dbReference>
<gene>
    <name evidence="2" type="ORF">C0189_01705</name>
</gene>
<dbReference type="PANTHER" id="PTHR43041">
    <property type="entry name" value="HYDROLASE, METALLO-BETA-LACTAMASE SUPERFAMILY"/>
    <property type="match status" value="1"/>
</dbReference>
<dbReference type="SMART" id="SM00849">
    <property type="entry name" value="Lactamase_B"/>
    <property type="match status" value="1"/>
</dbReference>
<sequence>MKVSLFENENHKVFKFSGFGDSDEVETNQFLIVDGSEALLYEPGGSRINSYLFSEIASIIPPQKIKYIVLSHQDPDVSASLNFWVVSTNATIFVSELWARFIPHFLPKAIVEDRLVKVKDGGMRLKLGNSEVVLVPAHFLHSEGNFQIYDPVSSILLSGDFGASIGADYEVVSNFEEHLKFMEPFHKRYMPSSFAIKSWVNMVRKLDLEQIVPQHGARFVGKDNVNKFLDWAFNLKPLLEENPDWYKLP</sequence>
<dbReference type="Gene3D" id="3.60.15.10">
    <property type="entry name" value="Ribonuclease Z/Hydroxyacylglutathione hydrolase-like"/>
    <property type="match status" value="1"/>
</dbReference>
<dbReference type="EMBL" id="PNIL01000026">
    <property type="protein sequence ID" value="PMP68200.1"/>
    <property type="molecule type" value="Genomic_DNA"/>
</dbReference>
<protein>
    <submittedName>
        <fullName evidence="2">MBL fold metallo-hydrolase</fullName>
    </submittedName>
</protein>
<name>A0A2J6WF88_9BACT</name>
<comment type="caution">
    <text evidence="2">The sequence shown here is derived from an EMBL/GenBank/DDBJ whole genome shotgun (WGS) entry which is preliminary data.</text>
</comment>
<dbReference type="SUPFAM" id="SSF56281">
    <property type="entry name" value="Metallo-hydrolase/oxidoreductase"/>
    <property type="match status" value="1"/>
</dbReference>
<evidence type="ECO:0000259" key="1">
    <source>
        <dbReference type="SMART" id="SM00849"/>
    </source>
</evidence>
<evidence type="ECO:0000313" key="2">
    <source>
        <dbReference type="EMBL" id="PMP68200.1"/>
    </source>
</evidence>
<dbReference type="PANTHER" id="PTHR43041:SF1">
    <property type="entry name" value="METALLO-BETA-LACTAMASE DOMAIN-CONTAINING PROTEIN"/>
    <property type="match status" value="1"/>
</dbReference>
<evidence type="ECO:0000313" key="3">
    <source>
        <dbReference type="Proteomes" id="UP000237040"/>
    </source>
</evidence>
<keyword evidence="2" id="KW-0378">Hydrolase</keyword>
<dbReference type="InterPro" id="IPR045761">
    <property type="entry name" value="ODP_dom"/>
</dbReference>
<feature type="domain" description="Metallo-beta-lactamase" evidence="1">
    <location>
        <begin position="26"/>
        <end position="215"/>
    </location>
</feature>
<reference evidence="2 3" key="1">
    <citation type="submission" date="2018-01" db="EMBL/GenBank/DDBJ databases">
        <title>Metagenomic assembled genomes from two thermal pools in the Uzon Caldera, Kamchatka, Russia.</title>
        <authorList>
            <person name="Wilkins L."/>
            <person name="Ettinger C."/>
        </authorList>
    </citation>
    <scope>NUCLEOTIDE SEQUENCE [LARGE SCALE GENOMIC DNA]</scope>
    <source>
        <strain evidence="2">ZAV-07</strain>
    </source>
</reference>
<proteinExistence type="predicted"/>
<dbReference type="AlphaFoldDB" id="A0A2J6WF88"/>
<dbReference type="GO" id="GO:0016787">
    <property type="term" value="F:hydrolase activity"/>
    <property type="evidence" value="ECO:0007669"/>
    <property type="project" value="UniProtKB-KW"/>
</dbReference>
<accession>A0A2J6WF88</accession>
<dbReference type="InterPro" id="IPR036866">
    <property type="entry name" value="RibonucZ/Hydroxyglut_hydro"/>
</dbReference>